<comment type="catalytic activity">
    <reaction evidence="10">
        <text>a medium-chain 2,3-saturated fatty acyl-CoA + oxidized [electron-transfer flavoprotein] + H(+) = a medium-chain (2E)-enoyl-CoA + reduced [electron-transfer flavoprotein]</text>
        <dbReference type="Rhea" id="RHEA:14477"/>
        <dbReference type="Rhea" id="RHEA-COMP:10685"/>
        <dbReference type="Rhea" id="RHEA-COMP:10686"/>
        <dbReference type="ChEBI" id="CHEBI:15378"/>
        <dbReference type="ChEBI" id="CHEBI:57692"/>
        <dbReference type="ChEBI" id="CHEBI:58307"/>
        <dbReference type="ChEBI" id="CHEBI:83723"/>
        <dbReference type="ChEBI" id="CHEBI:83726"/>
        <dbReference type="EC" id="1.3.8.7"/>
    </reaction>
</comment>
<dbReference type="InterPro" id="IPR046373">
    <property type="entry name" value="Acyl-CoA_Oxase/DH_mid-dom_sf"/>
</dbReference>
<dbReference type="PANTHER" id="PTHR48083">
    <property type="entry name" value="MEDIUM-CHAIN SPECIFIC ACYL-COA DEHYDROGENASE, MITOCHONDRIAL-RELATED"/>
    <property type="match status" value="1"/>
</dbReference>
<evidence type="ECO:0000256" key="2">
    <source>
        <dbReference type="ARBA" id="ARBA00005005"/>
    </source>
</evidence>
<evidence type="ECO:0000259" key="14">
    <source>
        <dbReference type="Pfam" id="PF02771"/>
    </source>
</evidence>
<dbReference type="InterPro" id="IPR009075">
    <property type="entry name" value="AcylCo_DH/oxidase_C"/>
</dbReference>
<comment type="cofactor">
    <cofactor evidence="1">
        <name>FAD</name>
        <dbReference type="ChEBI" id="CHEBI:57692"/>
    </cofactor>
</comment>
<evidence type="ECO:0000256" key="5">
    <source>
        <dbReference type="ARBA" id="ARBA00012040"/>
    </source>
</evidence>
<keyword evidence="8" id="KW-0274">FAD</keyword>
<dbReference type="Pfam" id="PF02771">
    <property type="entry name" value="Acyl-CoA_dh_N"/>
    <property type="match status" value="1"/>
</dbReference>
<dbReference type="PANTHER" id="PTHR48083:SF33">
    <property type="entry name" value="ACYL-COENZYME A DEHYDROGENASE"/>
    <property type="match status" value="1"/>
</dbReference>
<comment type="pathway">
    <text evidence="2">Lipid metabolism; fatty acid beta-oxidation.</text>
</comment>
<evidence type="ECO:0000256" key="3">
    <source>
        <dbReference type="ARBA" id="ARBA00009347"/>
    </source>
</evidence>
<accession>A0ABX6N8A1</accession>
<dbReference type="Pfam" id="PF09317">
    <property type="entry name" value="ACDH_C"/>
    <property type="match status" value="1"/>
</dbReference>
<keyword evidence="7" id="KW-0285">Flavoprotein</keyword>
<dbReference type="InterPro" id="IPR013786">
    <property type="entry name" value="AcylCoA_DH/ox_N"/>
</dbReference>
<evidence type="ECO:0000313" key="16">
    <source>
        <dbReference type="EMBL" id="QJR30610.1"/>
    </source>
</evidence>
<dbReference type="InterPro" id="IPR036250">
    <property type="entry name" value="AcylCo_DH-like_C"/>
</dbReference>
<evidence type="ECO:0000256" key="10">
    <source>
        <dbReference type="ARBA" id="ARBA00047882"/>
    </source>
</evidence>
<dbReference type="InterPro" id="IPR009100">
    <property type="entry name" value="AcylCoA_DH/oxidase_NM_dom_sf"/>
</dbReference>
<keyword evidence="17" id="KW-1185">Reference proteome</keyword>
<sequence length="794" mass="85417">MAPHCLTKTGAVTMVFKAIMNGLIKAKAMPQISPTERQALEAGTVWIDGQVFSGKPDFAKMFAEPYSKLSQREREFIDGPVQQLCEMCDPHEIATTRIIPKKAVDFLASAGFYSFLIPQKFGGLEFSANAISTIMAMITSHSPLLSTLVVIPNSLGAAELIKHYGTQAQKEHYLPRLATGEYLPCFGLTEPTAGSDAASILARGVVFKNAEGKVQIKLNFRKRYITLAPVANLISLAFKLHDPDNLLGKGAEPGITVGLVHRGIPGLEMGKHHQPIGDAFYNGPIIGRDVVIDADEIIGGTECAGQGWRMLMEQLAGGRAVSLPAGAVGGVRAAAAASGAYARVRQQFGMPIAEMEGIQEKLAEIAAMAYLSEAARVYAVSALDNNEQPPVVSAVWKAYLTELSREQAKNAMDVMAGAGVMQGPNNVIGRGYCSAPVAITVEGANIMTRSLITFGQGAVRCHPYAFKIANALEANDLPTFSSALKGWIGHMVVNTSRLLGLTLTRGYLASTPKIDGVTPYMRKLAWASSRYSFLTDMALITVGGKLKARQQLTGHFADALGWQLLAISTIRRYVAEGEIKEDLPLVQYACEYALAKVQKAFESIYANFGNNAVGFLLRTVGYFSLRVNPLVGSGLDRLVPTVAKTITKSGAQLGRITGDLYMPKFNLADMDSDEVLAQTTGVKRLMAAFQAVQEAEVVQMKVIQARRSKLVDKGSVQEMAEAALAKGIITAADKKLLDRANRISLEAIMVDEFTPQEFFGDNSVTYAPGFECANVPNVSHGAAVQGERLRVVNS</sequence>
<comment type="similarity">
    <text evidence="3">Belongs to the acyl-CoA dehydrogenase family.</text>
</comment>
<comment type="catalytic activity">
    <reaction evidence="11">
        <text>a long-chain 2,3-saturated fatty acyl-CoA + oxidized [electron-transfer flavoprotein] + H(+) = a long-chain (2E)-enoyl-CoA + reduced [electron-transfer flavoprotein]</text>
        <dbReference type="Rhea" id="RHEA:17721"/>
        <dbReference type="Rhea" id="RHEA-COMP:10685"/>
        <dbReference type="Rhea" id="RHEA-COMP:10686"/>
        <dbReference type="ChEBI" id="CHEBI:15378"/>
        <dbReference type="ChEBI" id="CHEBI:57692"/>
        <dbReference type="ChEBI" id="CHEBI:58307"/>
        <dbReference type="ChEBI" id="CHEBI:83721"/>
        <dbReference type="ChEBI" id="CHEBI:83727"/>
        <dbReference type="EC" id="1.3.8.8"/>
    </reaction>
</comment>
<evidence type="ECO:0000256" key="6">
    <source>
        <dbReference type="ARBA" id="ARBA00020144"/>
    </source>
</evidence>
<dbReference type="Pfam" id="PF02770">
    <property type="entry name" value="Acyl-CoA_dh_M"/>
    <property type="match status" value="1"/>
</dbReference>
<evidence type="ECO:0000259" key="12">
    <source>
        <dbReference type="Pfam" id="PF00441"/>
    </source>
</evidence>
<evidence type="ECO:0000256" key="4">
    <source>
        <dbReference type="ARBA" id="ARBA00012033"/>
    </source>
</evidence>
<feature type="domain" description="Acyl-CoA dehydrogenase/oxidase N-terminal" evidence="14">
    <location>
        <begin position="89"/>
        <end position="181"/>
    </location>
</feature>
<evidence type="ECO:0000256" key="9">
    <source>
        <dbReference type="ARBA" id="ARBA00023002"/>
    </source>
</evidence>
<dbReference type="EC" id="1.3.8.8" evidence="5"/>
<reference evidence="16 17" key="1">
    <citation type="submission" date="2020-05" db="EMBL/GenBank/DDBJ databases">
        <title>Compete genome of Limnobacter sp. SAORIC-580.</title>
        <authorList>
            <person name="Song J."/>
            <person name="Cho J.-C."/>
        </authorList>
    </citation>
    <scope>NUCLEOTIDE SEQUENCE [LARGE SCALE GENOMIC DNA]</scope>
    <source>
        <strain evidence="16 17">SAORIC-580</strain>
    </source>
</reference>
<protein>
    <recommendedName>
        <fullName evidence="6">Acyl-coenzyme A dehydrogenase</fullName>
        <ecNumber evidence="4">1.3.8.7</ecNumber>
        <ecNumber evidence="5">1.3.8.8</ecNumber>
    </recommendedName>
</protein>
<dbReference type="Gene3D" id="1.10.540.10">
    <property type="entry name" value="Acyl-CoA dehydrogenase/oxidase, N-terminal domain"/>
    <property type="match status" value="1"/>
</dbReference>
<dbReference type="SUPFAM" id="SSF47203">
    <property type="entry name" value="Acyl-CoA dehydrogenase C-terminal domain-like"/>
    <property type="match status" value="1"/>
</dbReference>
<dbReference type="Gene3D" id="1.20.140.10">
    <property type="entry name" value="Butyryl-CoA Dehydrogenase, subunit A, domain 3"/>
    <property type="match status" value="1"/>
</dbReference>
<dbReference type="InterPro" id="IPR006091">
    <property type="entry name" value="Acyl-CoA_Oxase/DH_mid-dom"/>
</dbReference>
<dbReference type="InterPro" id="IPR006089">
    <property type="entry name" value="Acyl-CoA_DH_CS"/>
</dbReference>
<dbReference type="PROSITE" id="PS00072">
    <property type="entry name" value="ACYL_COA_DH_1"/>
    <property type="match status" value="1"/>
</dbReference>
<evidence type="ECO:0000256" key="11">
    <source>
        <dbReference type="ARBA" id="ARBA00049247"/>
    </source>
</evidence>
<evidence type="ECO:0000256" key="1">
    <source>
        <dbReference type="ARBA" id="ARBA00001974"/>
    </source>
</evidence>
<dbReference type="Gene3D" id="2.40.110.10">
    <property type="entry name" value="Butyryl-CoA Dehydrogenase, subunit A, domain 2"/>
    <property type="match status" value="1"/>
</dbReference>
<gene>
    <name evidence="16" type="ORF">HKT17_13340</name>
</gene>
<keyword evidence="9 16" id="KW-0560">Oxidoreductase</keyword>
<dbReference type="InterPro" id="IPR015396">
    <property type="entry name" value="FadE_C"/>
</dbReference>
<proteinExistence type="inferred from homology"/>
<dbReference type="NCBIfam" id="NF009586">
    <property type="entry name" value="PRK13026.1"/>
    <property type="match status" value="1"/>
</dbReference>
<dbReference type="NCBIfam" id="NF007000">
    <property type="entry name" value="PRK09463.1"/>
    <property type="match status" value="1"/>
</dbReference>
<dbReference type="GO" id="GO:0016491">
    <property type="term" value="F:oxidoreductase activity"/>
    <property type="evidence" value="ECO:0007669"/>
    <property type="project" value="UniProtKB-KW"/>
</dbReference>
<feature type="domain" description="Acyl-CoA dehydrogenase C-terminal bacterial-type" evidence="15">
    <location>
        <begin position="459"/>
        <end position="753"/>
    </location>
</feature>
<dbReference type="EC" id="1.3.8.7" evidence="4"/>
<name>A0ABX6N8A1_9BURK</name>
<dbReference type="EMBL" id="CP053084">
    <property type="protein sequence ID" value="QJR30610.1"/>
    <property type="molecule type" value="Genomic_DNA"/>
</dbReference>
<dbReference type="InterPro" id="IPR037069">
    <property type="entry name" value="AcylCoA_DH/ox_N_sf"/>
</dbReference>
<feature type="domain" description="Acyl-CoA oxidase/dehydrogenase middle" evidence="13">
    <location>
        <begin position="185"/>
        <end position="278"/>
    </location>
</feature>
<organism evidence="16 17">
    <name type="scientific">Limnobacter profundi</name>
    <dbReference type="NCBI Taxonomy" id="2732163"/>
    <lineage>
        <taxon>Bacteria</taxon>
        <taxon>Pseudomonadati</taxon>
        <taxon>Pseudomonadota</taxon>
        <taxon>Betaproteobacteria</taxon>
        <taxon>Burkholderiales</taxon>
        <taxon>Burkholderiaceae</taxon>
        <taxon>Limnobacter</taxon>
    </lineage>
</organism>
<dbReference type="InterPro" id="IPR050741">
    <property type="entry name" value="Acyl-CoA_dehydrogenase"/>
</dbReference>
<evidence type="ECO:0000313" key="17">
    <source>
        <dbReference type="Proteomes" id="UP000501130"/>
    </source>
</evidence>
<evidence type="ECO:0000256" key="8">
    <source>
        <dbReference type="ARBA" id="ARBA00022827"/>
    </source>
</evidence>
<evidence type="ECO:0000259" key="15">
    <source>
        <dbReference type="Pfam" id="PF09317"/>
    </source>
</evidence>
<evidence type="ECO:0000256" key="7">
    <source>
        <dbReference type="ARBA" id="ARBA00022630"/>
    </source>
</evidence>
<dbReference type="SUPFAM" id="SSF56645">
    <property type="entry name" value="Acyl-CoA dehydrogenase NM domain-like"/>
    <property type="match status" value="1"/>
</dbReference>
<feature type="domain" description="Acyl-CoA dehydrogenase/oxidase C-terminal" evidence="12">
    <location>
        <begin position="305"/>
        <end position="452"/>
    </location>
</feature>
<evidence type="ECO:0000259" key="13">
    <source>
        <dbReference type="Pfam" id="PF02770"/>
    </source>
</evidence>
<dbReference type="Proteomes" id="UP000501130">
    <property type="component" value="Chromosome"/>
</dbReference>
<dbReference type="Pfam" id="PF00441">
    <property type="entry name" value="Acyl-CoA_dh_1"/>
    <property type="match status" value="1"/>
</dbReference>